<feature type="region of interest" description="Disordered" evidence="1">
    <location>
        <begin position="185"/>
        <end position="242"/>
    </location>
</feature>
<feature type="region of interest" description="Disordered" evidence="1">
    <location>
        <begin position="354"/>
        <end position="377"/>
    </location>
</feature>
<sequence length="427" mass="45010">MLTFIRFLPLNSNHSSFSFLLHPHLKQPNIIDDGRLRLDFFFNDEARVQLWENTPSIWCSRIDLGIYVNQQSLGITPLPLRDGDILAFPRRRCDLKTAVRFRVELESHELSCGVDQELDAVRAIAQEMMEEDRGRPNSNSSDTVNSFTAVQQPASASTASPGANEEHTSVPGAFSYAALVASRASPTLKRRPSSTLPPTTPPSTSLATLPSPAAACSTSASPSLSISTSPSTSVLVPGSSASPPSPSYRVDFAASFKHFPGCNWHSIAVFGNGSSPYVLIIFCRKNPASHLSPPLHHIFAHAQSLGQTAAAPGLSKICAGSRADGGAFPVGGLHAPGTALQCDGSARHADVLVTQASSSSPDRVRPSTDSSSSDTTAAGASVAASSFHASPVPATSIASWAVWFPGIKLSASPHADLDRAAFGADFL</sequence>
<dbReference type="EMBL" id="LWDF02001279">
    <property type="protein sequence ID" value="KAE8239551.1"/>
    <property type="molecule type" value="Genomic_DNA"/>
</dbReference>
<organism evidence="2 3">
    <name type="scientific">Tilletia indica</name>
    <dbReference type="NCBI Taxonomy" id="43049"/>
    <lineage>
        <taxon>Eukaryota</taxon>
        <taxon>Fungi</taxon>
        <taxon>Dikarya</taxon>
        <taxon>Basidiomycota</taxon>
        <taxon>Ustilaginomycotina</taxon>
        <taxon>Exobasidiomycetes</taxon>
        <taxon>Tilletiales</taxon>
        <taxon>Tilletiaceae</taxon>
        <taxon>Tilletia</taxon>
    </lineage>
</organism>
<feature type="compositionally biased region" description="Polar residues" evidence="1">
    <location>
        <begin position="136"/>
        <end position="161"/>
    </location>
</feature>
<protein>
    <recommendedName>
        <fullName evidence="4">FHA domain-containing protein</fullName>
    </recommendedName>
</protein>
<dbReference type="Proteomes" id="UP000077521">
    <property type="component" value="Unassembled WGS sequence"/>
</dbReference>
<gene>
    <name evidence="2" type="ORF">A4X13_0g8147</name>
</gene>
<keyword evidence="3" id="KW-1185">Reference proteome</keyword>
<accession>A0A8T8SFZ8</accession>
<evidence type="ECO:0000313" key="2">
    <source>
        <dbReference type="EMBL" id="KAE8239551.1"/>
    </source>
</evidence>
<dbReference type="AlphaFoldDB" id="A0A8T8SFZ8"/>
<reference evidence="2" key="2">
    <citation type="journal article" date="2019" name="IMA Fungus">
        <title>Genome sequencing and comparison of five Tilletia species to identify candidate genes for the detection of regulated species infecting wheat.</title>
        <authorList>
            <person name="Nguyen H.D.T."/>
            <person name="Sultana T."/>
            <person name="Kesanakurti P."/>
            <person name="Hambleton S."/>
        </authorList>
    </citation>
    <scope>NUCLEOTIDE SEQUENCE</scope>
    <source>
        <strain evidence="2">DAOMC 236416</strain>
    </source>
</reference>
<reference evidence="2" key="1">
    <citation type="submission" date="2016-04" db="EMBL/GenBank/DDBJ databases">
        <authorList>
            <person name="Nguyen H.D."/>
            <person name="Samba Siva P."/>
            <person name="Cullis J."/>
            <person name="Levesque C.A."/>
            <person name="Hambleton S."/>
        </authorList>
    </citation>
    <scope>NUCLEOTIDE SEQUENCE</scope>
    <source>
        <strain evidence="2">DAOMC 236416</strain>
    </source>
</reference>
<feature type="compositionally biased region" description="Low complexity" evidence="1">
    <location>
        <begin position="356"/>
        <end position="377"/>
    </location>
</feature>
<name>A0A8T8SFZ8_9BASI</name>
<evidence type="ECO:0000313" key="3">
    <source>
        <dbReference type="Proteomes" id="UP000077521"/>
    </source>
</evidence>
<proteinExistence type="predicted"/>
<evidence type="ECO:0008006" key="4">
    <source>
        <dbReference type="Google" id="ProtNLM"/>
    </source>
</evidence>
<evidence type="ECO:0000256" key="1">
    <source>
        <dbReference type="SAM" id="MobiDB-lite"/>
    </source>
</evidence>
<comment type="caution">
    <text evidence="2">The sequence shown here is derived from an EMBL/GenBank/DDBJ whole genome shotgun (WGS) entry which is preliminary data.</text>
</comment>
<feature type="region of interest" description="Disordered" evidence="1">
    <location>
        <begin position="129"/>
        <end position="168"/>
    </location>
</feature>
<feature type="compositionally biased region" description="Low complexity" evidence="1">
    <location>
        <begin position="193"/>
        <end position="242"/>
    </location>
</feature>